<name>A0A4Q7VYM1_9ACTN</name>
<keyword evidence="2" id="KW-0238">DNA-binding</keyword>
<dbReference type="GO" id="GO:0003677">
    <property type="term" value="F:DNA binding"/>
    <property type="evidence" value="ECO:0007669"/>
    <property type="project" value="UniProtKB-KW"/>
</dbReference>
<dbReference type="InterPro" id="IPR050313">
    <property type="entry name" value="Carb_Metab_HTH_regulators"/>
</dbReference>
<dbReference type="PANTHER" id="PTHR30363:SF44">
    <property type="entry name" value="AGA OPERON TRANSCRIPTIONAL REPRESSOR-RELATED"/>
    <property type="match status" value="1"/>
</dbReference>
<dbReference type="PROSITE" id="PS51000">
    <property type="entry name" value="HTH_DEOR_2"/>
    <property type="match status" value="1"/>
</dbReference>
<dbReference type="PRINTS" id="PR00037">
    <property type="entry name" value="HTHLACR"/>
</dbReference>
<feature type="domain" description="HTH deoR-type" evidence="4">
    <location>
        <begin position="6"/>
        <end position="61"/>
    </location>
</feature>
<dbReference type="InterPro" id="IPR036390">
    <property type="entry name" value="WH_DNA-bd_sf"/>
</dbReference>
<evidence type="ECO:0000313" key="6">
    <source>
        <dbReference type="Proteomes" id="UP000292027"/>
    </source>
</evidence>
<evidence type="ECO:0000256" key="3">
    <source>
        <dbReference type="ARBA" id="ARBA00023163"/>
    </source>
</evidence>
<dbReference type="Pfam" id="PF08220">
    <property type="entry name" value="HTH_DeoR"/>
    <property type="match status" value="1"/>
</dbReference>
<dbReference type="SMART" id="SM01134">
    <property type="entry name" value="DeoRC"/>
    <property type="match status" value="1"/>
</dbReference>
<dbReference type="PROSITE" id="PS00894">
    <property type="entry name" value="HTH_DEOR_1"/>
    <property type="match status" value="1"/>
</dbReference>
<keyword evidence="1" id="KW-0805">Transcription regulation</keyword>
<dbReference type="SUPFAM" id="SSF46785">
    <property type="entry name" value="Winged helix' DNA-binding domain"/>
    <property type="match status" value="1"/>
</dbReference>
<gene>
    <name evidence="5" type="ORF">EV645_7958</name>
</gene>
<dbReference type="Gene3D" id="3.40.50.1360">
    <property type="match status" value="1"/>
</dbReference>
<evidence type="ECO:0000256" key="2">
    <source>
        <dbReference type="ARBA" id="ARBA00023125"/>
    </source>
</evidence>
<evidence type="ECO:0000256" key="1">
    <source>
        <dbReference type="ARBA" id="ARBA00023015"/>
    </source>
</evidence>
<organism evidence="5 6">
    <name type="scientific">Kribbella rubisoli</name>
    <dbReference type="NCBI Taxonomy" id="3075929"/>
    <lineage>
        <taxon>Bacteria</taxon>
        <taxon>Bacillati</taxon>
        <taxon>Actinomycetota</taxon>
        <taxon>Actinomycetes</taxon>
        <taxon>Propionibacteriales</taxon>
        <taxon>Kribbellaceae</taxon>
        <taxon>Kribbella</taxon>
    </lineage>
</organism>
<dbReference type="InterPro" id="IPR037171">
    <property type="entry name" value="NagB/RpiA_transferase-like"/>
</dbReference>
<dbReference type="InterPro" id="IPR014036">
    <property type="entry name" value="DeoR-like_C"/>
</dbReference>
<evidence type="ECO:0000313" key="5">
    <source>
        <dbReference type="EMBL" id="RZU01857.1"/>
    </source>
</evidence>
<dbReference type="EMBL" id="SHKR01000018">
    <property type="protein sequence ID" value="RZU01857.1"/>
    <property type="molecule type" value="Genomic_DNA"/>
</dbReference>
<dbReference type="SUPFAM" id="SSF100950">
    <property type="entry name" value="NagB/RpiA/CoA transferase-like"/>
    <property type="match status" value="1"/>
</dbReference>
<dbReference type="InterPro" id="IPR018356">
    <property type="entry name" value="Tscrpt_reg_HTH_DeoR_CS"/>
</dbReference>
<dbReference type="Pfam" id="PF00455">
    <property type="entry name" value="DeoRC"/>
    <property type="match status" value="1"/>
</dbReference>
<evidence type="ECO:0000259" key="4">
    <source>
        <dbReference type="PROSITE" id="PS51000"/>
    </source>
</evidence>
<dbReference type="Proteomes" id="UP000292027">
    <property type="component" value="Unassembled WGS sequence"/>
</dbReference>
<dbReference type="InterPro" id="IPR001034">
    <property type="entry name" value="DeoR_HTH"/>
</dbReference>
<accession>A0A4Q7VYM1</accession>
<sequence>MRFVRKTERLSVILDQVGLQGTVDVAALAVALGVSGATIRRDLQTLSRNQLLVRTHGGAISNEAGDEVPTRVKAALRQAEKRAIGRAAAAFVEEGSVVGMTGGTTSLELSRALAQRRGITVVTNAINIASELVGHAGIRLVLVGGIARSSYELVGPAAEAMLANYHLDIAFIGVDGLTPEEGCTTYDEMEAQTDLAFLRRARRSVVIADSSKIGRVTFARISLISGVTDVVTDRGARPEQLEALERAGVRVTAV</sequence>
<reference evidence="5 6" key="1">
    <citation type="journal article" date="2015" name="Stand. Genomic Sci.">
        <title>Genomic Encyclopedia of Bacterial and Archaeal Type Strains, Phase III: the genomes of soil and plant-associated and newly described type strains.</title>
        <authorList>
            <person name="Whitman W.B."/>
            <person name="Woyke T."/>
            <person name="Klenk H.P."/>
            <person name="Zhou Y."/>
            <person name="Lilburn T.G."/>
            <person name="Beck B.J."/>
            <person name="De Vos P."/>
            <person name="Vandamme P."/>
            <person name="Eisen J.A."/>
            <person name="Garrity G."/>
            <person name="Hugenholtz P."/>
            <person name="Kyrpides N.C."/>
        </authorList>
    </citation>
    <scope>NUCLEOTIDE SEQUENCE [LARGE SCALE GENOMIC DNA]</scope>
    <source>
        <strain evidence="5 6">VKM Ac-2540</strain>
    </source>
</reference>
<dbReference type="AlphaFoldDB" id="A0A4Q7VYM1"/>
<dbReference type="GO" id="GO:0003700">
    <property type="term" value="F:DNA-binding transcription factor activity"/>
    <property type="evidence" value="ECO:0007669"/>
    <property type="project" value="InterPro"/>
</dbReference>
<comment type="caution">
    <text evidence="5">The sequence shown here is derived from an EMBL/GenBank/DDBJ whole genome shotgun (WGS) entry which is preliminary data.</text>
</comment>
<proteinExistence type="predicted"/>
<protein>
    <submittedName>
        <fullName evidence="5">DeoR family transcriptional regulator</fullName>
    </submittedName>
</protein>
<dbReference type="PANTHER" id="PTHR30363">
    <property type="entry name" value="HTH-TYPE TRANSCRIPTIONAL REGULATOR SRLR-RELATED"/>
    <property type="match status" value="1"/>
</dbReference>
<keyword evidence="6" id="KW-1185">Reference proteome</keyword>
<keyword evidence="3" id="KW-0804">Transcription</keyword>
<dbReference type="SMART" id="SM00420">
    <property type="entry name" value="HTH_DEOR"/>
    <property type="match status" value="1"/>
</dbReference>